<protein>
    <submittedName>
        <fullName evidence="1">Uncharacterized protein</fullName>
    </submittedName>
</protein>
<accession>D3FAZ9</accession>
<reference evidence="2" key="2">
    <citation type="submission" date="2010-01" db="EMBL/GenBank/DDBJ databases">
        <title>The complete genome of Conexibacter woesei DSM 14684.</title>
        <authorList>
            <consortium name="US DOE Joint Genome Institute (JGI-PGF)"/>
            <person name="Lucas S."/>
            <person name="Copeland A."/>
            <person name="Lapidus A."/>
            <person name="Glavina del Rio T."/>
            <person name="Dalin E."/>
            <person name="Tice H."/>
            <person name="Bruce D."/>
            <person name="Goodwin L."/>
            <person name="Pitluck S."/>
            <person name="Kyrpides N."/>
            <person name="Mavromatis K."/>
            <person name="Ivanova N."/>
            <person name="Mikhailova N."/>
            <person name="Chertkov O."/>
            <person name="Brettin T."/>
            <person name="Detter J.C."/>
            <person name="Han C."/>
            <person name="Larimer F."/>
            <person name="Land M."/>
            <person name="Hauser L."/>
            <person name="Markowitz V."/>
            <person name="Cheng J.-F."/>
            <person name="Hugenholtz P."/>
            <person name="Woyke T."/>
            <person name="Wu D."/>
            <person name="Pukall R."/>
            <person name="Steenblock K."/>
            <person name="Schneider S."/>
            <person name="Klenk H.-P."/>
            <person name="Eisen J.A."/>
        </authorList>
    </citation>
    <scope>NUCLEOTIDE SEQUENCE [LARGE SCALE GENOMIC DNA]</scope>
    <source>
        <strain evidence="2">DSM 14684 / CIP 108061 / JCM 11494 / NBRC 100937 / ID131577</strain>
    </source>
</reference>
<dbReference type="STRING" id="469383.Cwoe_4778"/>
<sequence>MSAPGSSQDVVAFFVPQLVDGQPDDETAYAAICARAHADTGHVPQASRIFRLWSRRGGTDCITEVGRPDPVHGEVVLAILDLGRGLPYVIHCGRPGREEDAIREHVGRHVYAVTEFVA</sequence>
<dbReference type="EMBL" id="CP001854">
    <property type="protein sequence ID" value="ADB53191.1"/>
    <property type="molecule type" value="Genomic_DNA"/>
</dbReference>
<name>D3FAZ9_CONWI</name>
<dbReference type="RefSeq" id="WP_012936242.1">
    <property type="nucleotide sequence ID" value="NC_013739.1"/>
</dbReference>
<dbReference type="HOGENOM" id="CLU_2069098_0_0_11"/>
<keyword evidence="2" id="KW-1185">Reference proteome</keyword>
<dbReference type="AlphaFoldDB" id="D3FAZ9"/>
<evidence type="ECO:0000313" key="1">
    <source>
        <dbReference type="EMBL" id="ADB53191.1"/>
    </source>
</evidence>
<dbReference type="Proteomes" id="UP000008229">
    <property type="component" value="Chromosome"/>
</dbReference>
<evidence type="ECO:0000313" key="2">
    <source>
        <dbReference type="Proteomes" id="UP000008229"/>
    </source>
</evidence>
<organism evidence="1 2">
    <name type="scientific">Conexibacter woesei (strain DSM 14684 / CCUG 47730 / CIP 108061 / JCM 11494 / NBRC 100937 / ID131577)</name>
    <dbReference type="NCBI Taxonomy" id="469383"/>
    <lineage>
        <taxon>Bacteria</taxon>
        <taxon>Bacillati</taxon>
        <taxon>Actinomycetota</taxon>
        <taxon>Thermoleophilia</taxon>
        <taxon>Solirubrobacterales</taxon>
        <taxon>Conexibacteraceae</taxon>
        <taxon>Conexibacter</taxon>
    </lineage>
</organism>
<gene>
    <name evidence="1" type="ordered locus">Cwoe_4778</name>
</gene>
<proteinExistence type="predicted"/>
<dbReference type="KEGG" id="cwo:Cwoe_4778"/>
<reference evidence="1 2" key="1">
    <citation type="journal article" date="2010" name="Stand. Genomic Sci.">
        <title>Complete genome sequence of Conexibacter woesei type strain (ID131577).</title>
        <authorList>
            <person name="Pukall R."/>
            <person name="Lapidus A."/>
            <person name="Glavina Del Rio T."/>
            <person name="Copeland A."/>
            <person name="Tice H."/>
            <person name="Cheng J.-F."/>
            <person name="Lucas S."/>
            <person name="Chen F."/>
            <person name="Nolan M."/>
            <person name="Bruce D."/>
            <person name="Goodwin L."/>
            <person name="Pitluck S."/>
            <person name="Mavromatis K."/>
            <person name="Ivanova N."/>
            <person name="Ovchinnikova G."/>
            <person name="Pati A."/>
            <person name="Chen A."/>
            <person name="Palaniappan K."/>
            <person name="Land M."/>
            <person name="Hauser L."/>
            <person name="Chang Y.-J."/>
            <person name="Jeffries C.D."/>
            <person name="Chain P."/>
            <person name="Meincke L."/>
            <person name="Sims D."/>
            <person name="Brettin T."/>
            <person name="Detter J.C."/>
            <person name="Rohde M."/>
            <person name="Goeker M."/>
            <person name="Bristow J."/>
            <person name="Eisen J.A."/>
            <person name="Markowitz V."/>
            <person name="Kyrpides N.C."/>
            <person name="Klenk H.-P."/>
            <person name="Hugenholtz P."/>
        </authorList>
    </citation>
    <scope>NUCLEOTIDE SEQUENCE [LARGE SCALE GENOMIC DNA]</scope>
    <source>
        <strain evidence="2">DSM 14684 / CIP 108061 / JCM 11494 / NBRC 100937 / ID131577</strain>
    </source>
</reference>